<feature type="transmembrane region" description="Helical" evidence="1">
    <location>
        <begin position="353"/>
        <end position="373"/>
    </location>
</feature>
<keyword evidence="1" id="KW-0472">Membrane</keyword>
<feature type="transmembrane region" description="Helical" evidence="1">
    <location>
        <begin position="326"/>
        <end position="346"/>
    </location>
</feature>
<feature type="transmembrane region" description="Helical" evidence="1">
    <location>
        <begin position="208"/>
        <end position="230"/>
    </location>
</feature>
<evidence type="ECO:0000313" key="7">
    <source>
        <dbReference type="EMBL" id="CAB4971132.1"/>
    </source>
</evidence>
<reference evidence="7" key="1">
    <citation type="submission" date="2020-05" db="EMBL/GenBank/DDBJ databases">
        <authorList>
            <person name="Chiriac C."/>
            <person name="Salcher M."/>
            <person name="Ghai R."/>
            <person name="Kavagutti S V."/>
        </authorList>
    </citation>
    <scope>NUCLEOTIDE SEQUENCE</scope>
</reference>
<dbReference type="AlphaFoldDB" id="A0A6J7LUZ6"/>
<keyword evidence="1" id="KW-1133">Transmembrane helix</keyword>
<dbReference type="EMBL" id="CAEZYF010000017">
    <property type="protein sequence ID" value="CAB4734828.1"/>
    <property type="molecule type" value="Genomic_DNA"/>
</dbReference>
<feature type="transmembrane region" description="Helical" evidence="1">
    <location>
        <begin position="90"/>
        <end position="111"/>
    </location>
</feature>
<evidence type="ECO:0000313" key="5">
    <source>
        <dbReference type="EMBL" id="CAB4846620.1"/>
    </source>
</evidence>
<dbReference type="EMBL" id="CAFBIY010000009">
    <property type="protein sequence ID" value="CAB4846620.1"/>
    <property type="molecule type" value="Genomic_DNA"/>
</dbReference>
<feature type="transmembrane region" description="Helical" evidence="1">
    <location>
        <begin position="146"/>
        <end position="162"/>
    </location>
</feature>
<gene>
    <name evidence="3" type="ORF">UFOPK2656_02422</name>
    <name evidence="4" type="ORF">UFOPK3099_00611</name>
    <name evidence="5" type="ORF">UFOPK3267_00282</name>
    <name evidence="6" type="ORF">UFOPK3651_02596</name>
    <name evidence="7" type="ORF">UFOPK3931_00123</name>
    <name evidence="2" type="ORF">UFOPK4189_02593</name>
</gene>
<accession>A0A6J7LUZ6</accession>
<proteinExistence type="predicted"/>
<protein>
    <submittedName>
        <fullName evidence="7">Unannotated protein</fullName>
    </submittedName>
</protein>
<feature type="transmembrane region" description="Helical" evidence="1">
    <location>
        <begin position="263"/>
        <end position="283"/>
    </location>
</feature>
<name>A0A6J7LUZ6_9ZZZZ</name>
<sequence length="694" mass="75732">MHFSRHIRRLASGSVAAMAFRAALLSLALYVVLRPENYGLTPNGLDPIFYTGYATNFDDLIHGVGQTHYFITRWSLYLPNYAATRVFGPIVGRLVVRLVLSTGILTATWRFGRRWKWSLAQEVLAGTVLVTTPMFVRAFFTDYSEYAVVAYGLLLVLLCLRARQSPWSVGAIGVLTGLLLIANPVTITVVAAPVAVAIWFGASTYRGRAAIAAGAVTAAVAIVVAGLVLFRWRYGIPNVYQPTIDFMRHPPGPDSLRSTRHEWLWKFTWLYGPPIVMVAYVGFARVRRVRLDRTEITALGLCAFQYAYQWFDQFVRNGDGLEISYYWSYIYPTFGVLLVIGVTRATAGQRSRVAVLITGLWIALLAFGVPDSLRLPDGAWFFLLAAAVVGAAVVVGVRSAPAGAAIVLGLVAWVHLAPPDYDPSAYHPYNVSPRYDLLYRQAGNLGERTLDEIVWFERQMDTVPNDAYASFAPLSFPASTVSGVYAPHIDGRLLDPASGTATMIQRALTGHPGGVPLVIALYGPPDDVGLLAEQFELQTTFGPPVLDNTHAGGLGFRLVVLSAMPHDLFPLTWQGNQLPLLVGTAPETYAVAERGDRTGIFSYGPYIPLEPGHYRVTLQYSASDASTAAIGTFDVSSPVLGSVREAPIVGTGGESRSLTIDFTVDATTVWEFRTSRDVRSALTVESITLERVSP</sequence>
<dbReference type="EMBL" id="CAFAAV010000031">
    <property type="protein sequence ID" value="CAB4809094.1"/>
    <property type="molecule type" value="Genomic_DNA"/>
</dbReference>
<keyword evidence="1" id="KW-0812">Transmembrane</keyword>
<feature type="transmembrane region" description="Helical" evidence="1">
    <location>
        <begin position="379"/>
        <end position="397"/>
    </location>
</feature>
<dbReference type="EMBL" id="CAESGF010000019">
    <property type="protein sequence ID" value="CAB4364834.1"/>
    <property type="molecule type" value="Genomic_DNA"/>
</dbReference>
<dbReference type="EMBL" id="CAFBOL010000002">
    <property type="protein sequence ID" value="CAB4971132.1"/>
    <property type="molecule type" value="Genomic_DNA"/>
</dbReference>
<evidence type="ECO:0000313" key="6">
    <source>
        <dbReference type="EMBL" id="CAB4947126.1"/>
    </source>
</evidence>
<evidence type="ECO:0000256" key="1">
    <source>
        <dbReference type="SAM" id="Phobius"/>
    </source>
</evidence>
<evidence type="ECO:0000313" key="3">
    <source>
        <dbReference type="EMBL" id="CAB4734828.1"/>
    </source>
</evidence>
<feature type="transmembrane region" description="Helical" evidence="1">
    <location>
        <begin position="174"/>
        <end position="202"/>
    </location>
</feature>
<evidence type="ECO:0000313" key="4">
    <source>
        <dbReference type="EMBL" id="CAB4809094.1"/>
    </source>
</evidence>
<feature type="transmembrane region" description="Helical" evidence="1">
    <location>
        <begin position="12"/>
        <end position="33"/>
    </location>
</feature>
<organism evidence="7">
    <name type="scientific">freshwater metagenome</name>
    <dbReference type="NCBI Taxonomy" id="449393"/>
    <lineage>
        <taxon>unclassified sequences</taxon>
        <taxon>metagenomes</taxon>
        <taxon>ecological metagenomes</taxon>
    </lineage>
</organism>
<dbReference type="EMBL" id="CAFBMT010000018">
    <property type="protein sequence ID" value="CAB4947126.1"/>
    <property type="molecule type" value="Genomic_DNA"/>
</dbReference>
<feature type="transmembrane region" description="Helical" evidence="1">
    <location>
        <begin position="123"/>
        <end position="140"/>
    </location>
</feature>
<evidence type="ECO:0000313" key="2">
    <source>
        <dbReference type="EMBL" id="CAB4364834.1"/>
    </source>
</evidence>